<keyword evidence="2" id="KW-0560">Oxidoreductase</keyword>
<evidence type="ECO:0000256" key="1">
    <source>
        <dbReference type="ARBA" id="ARBA00006484"/>
    </source>
</evidence>
<dbReference type="AlphaFoldDB" id="X0XY73"/>
<dbReference type="GO" id="GO:0016491">
    <property type="term" value="F:oxidoreductase activity"/>
    <property type="evidence" value="ECO:0007669"/>
    <property type="project" value="UniProtKB-KW"/>
</dbReference>
<accession>X0XY73</accession>
<organism evidence="3">
    <name type="scientific">marine sediment metagenome</name>
    <dbReference type="NCBI Taxonomy" id="412755"/>
    <lineage>
        <taxon>unclassified sequences</taxon>
        <taxon>metagenomes</taxon>
        <taxon>ecological metagenomes</taxon>
    </lineage>
</organism>
<dbReference type="InterPro" id="IPR036291">
    <property type="entry name" value="NAD(P)-bd_dom_sf"/>
</dbReference>
<evidence type="ECO:0008006" key="4">
    <source>
        <dbReference type="Google" id="ProtNLM"/>
    </source>
</evidence>
<dbReference type="SUPFAM" id="SSF51735">
    <property type="entry name" value="NAD(P)-binding Rossmann-fold domains"/>
    <property type="match status" value="1"/>
</dbReference>
<protein>
    <recommendedName>
        <fullName evidence="4">Short-chain dehydrogenase/reductase SDR</fullName>
    </recommendedName>
</protein>
<name>X0XY73_9ZZZZ</name>
<dbReference type="Gene3D" id="3.40.50.720">
    <property type="entry name" value="NAD(P)-binding Rossmann-like Domain"/>
    <property type="match status" value="1"/>
</dbReference>
<dbReference type="Pfam" id="PF00106">
    <property type="entry name" value="adh_short"/>
    <property type="match status" value="1"/>
</dbReference>
<reference evidence="3" key="1">
    <citation type="journal article" date="2014" name="Front. Microbiol.">
        <title>High frequency of phylogenetically diverse reductive dehalogenase-homologous genes in deep subseafloor sedimentary metagenomes.</title>
        <authorList>
            <person name="Kawai M."/>
            <person name="Futagami T."/>
            <person name="Toyoda A."/>
            <person name="Takaki Y."/>
            <person name="Nishi S."/>
            <person name="Hori S."/>
            <person name="Arai W."/>
            <person name="Tsubouchi T."/>
            <person name="Morono Y."/>
            <person name="Uchiyama I."/>
            <person name="Ito T."/>
            <person name="Fujiyama A."/>
            <person name="Inagaki F."/>
            <person name="Takami H."/>
        </authorList>
    </citation>
    <scope>NUCLEOTIDE SEQUENCE</scope>
    <source>
        <strain evidence="3">Expedition CK06-06</strain>
    </source>
</reference>
<proteinExistence type="inferred from homology"/>
<comment type="caution">
    <text evidence="3">The sequence shown here is derived from an EMBL/GenBank/DDBJ whole genome shotgun (WGS) entry which is preliminary data.</text>
</comment>
<evidence type="ECO:0000256" key="2">
    <source>
        <dbReference type="ARBA" id="ARBA00023002"/>
    </source>
</evidence>
<gene>
    <name evidence="3" type="ORF">S01H1_62537</name>
</gene>
<comment type="similarity">
    <text evidence="1">Belongs to the short-chain dehydrogenases/reductases (SDR) family.</text>
</comment>
<evidence type="ECO:0000313" key="3">
    <source>
        <dbReference type="EMBL" id="GAG41498.1"/>
    </source>
</evidence>
<dbReference type="InterPro" id="IPR002347">
    <property type="entry name" value="SDR_fam"/>
</dbReference>
<feature type="non-terminal residue" evidence="3">
    <location>
        <position position="124"/>
    </location>
</feature>
<dbReference type="PANTHER" id="PTHR43669">
    <property type="entry name" value="5-KETO-D-GLUCONATE 5-REDUCTASE"/>
    <property type="match status" value="1"/>
</dbReference>
<dbReference type="PRINTS" id="PR00081">
    <property type="entry name" value="GDHRDH"/>
</dbReference>
<sequence length="124" mass="13271">MKLENKVGIVTGGGRGIGRGISMCLAEEGADIVLADIDIESAEQTAGEIEAMGRRALVVRTDIVRGDEVQAMVARVLDAFGRIDILVNNAGVVGERRGLPLTNLQEEDWDICYGVNLKGIFIVC</sequence>
<dbReference type="EMBL" id="BARS01041082">
    <property type="protein sequence ID" value="GAG41498.1"/>
    <property type="molecule type" value="Genomic_DNA"/>
</dbReference>
<dbReference type="PANTHER" id="PTHR43669:SF14">
    <property type="entry name" value="OXIDOREDUCTASE"/>
    <property type="match status" value="1"/>
</dbReference>